<protein>
    <submittedName>
        <fullName evidence="1">Uncharacterized protein</fullName>
    </submittedName>
</protein>
<reference evidence="1 2" key="1">
    <citation type="submission" date="2015-11" db="EMBL/GenBank/DDBJ databases">
        <title>Expanding the genomic diversity of Burkholderia species for the development of highly accurate diagnostics.</title>
        <authorList>
            <person name="Sahl J."/>
            <person name="Keim P."/>
            <person name="Wagner D."/>
        </authorList>
    </citation>
    <scope>NUCLEOTIDE SEQUENCE [LARGE SCALE GENOMIC DNA]</scope>
    <source>
        <strain evidence="1 2">MSMB1137WGS</strain>
    </source>
</reference>
<gene>
    <name evidence="1" type="ORF">WK53_02945</name>
</gene>
<proteinExistence type="predicted"/>
<dbReference type="Proteomes" id="UP000056732">
    <property type="component" value="Unassembled WGS sequence"/>
</dbReference>
<dbReference type="AlphaFoldDB" id="A0AAW3NG72"/>
<name>A0AAW3NG72_9BURK</name>
<organism evidence="1 2">
    <name type="scientific">Burkholderia ubonensis</name>
    <dbReference type="NCBI Taxonomy" id="101571"/>
    <lineage>
        <taxon>Bacteria</taxon>
        <taxon>Pseudomonadati</taxon>
        <taxon>Pseudomonadota</taxon>
        <taxon>Betaproteobacteria</taxon>
        <taxon>Burkholderiales</taxon>
        <taxon>Burkholderiaceae</taxon>
        <taxon>Burkholderia</taxon>
        <taxon>Burkholderia cepacia complex</taxon>
    </lineage>
</organism>
<dbReference type="EMBL" id="LPDO01000012">
    <property type="protein sequence ID" value="KVT61875.1"/>
    <property type="molecule type" value="Genomic_DNA"/>
</dbReference>
<evidence type="ECO:0000313" key="1">
    <source>
        <dbReference type="EMBL" id="KVT61875.1"/>
    </source>
</evidence>
<sequence length="68" mass="7959">MQQYCDQSLQLTNIRTIIPTFRDRIKLVKQEQCVALACVVEHRAYIVSRSAEKAAHHCREIEGDQRFL</sequence>
<evidence type="ECO:0000313" key="2">
    <source>
        <dbReference type="Proteomes" id="UP000056732"/>
    </source>
</evidence>
<accession>A0AAW3NG72</accession>
<comment type="caution">
    <text evidence="1">The sequence shown here is derived from an EMBL/GenBank/DDBJ whole genome shotgun (WGS) entry which is preliminary data.</text>
</comment>